<evidence type="ECO:0000259" key="10">
    <source>
        <dbReference type="SMART" id="SM00635"/>
    </source>
</evidence>
<dbReference type="Pfam" id="PF26183">
    <property type="entry name" value="Ig_NUP210_14th"/>
    <property type="match status" value="1"/>
</dbReference>
<dbReference type="OrthoDB" id="361283at2759"/>
<dbReference type="InterPro" id="IPR055097">
    <property type="entry name" value="Ig_NUP210_2nd"/>
</dbReference>
<dbReference type="InterPro" id="IPR055096">
    <property type="entry name" value="Ig_NUP210_1st"/>
</dbReference>
<proteinExistence type="inferred from homology"/>
<keyword evidence="6" id="KW-0472">Membrane</keyword>
<dbReference type="Pfam" id="PF22962">
    <property type="entry name" value="Ig_NUP210_7th"/>
    <property type="match status" value="1"/>
</dbReference>
<dbReference type="Pfam" id="PF24902">
    <property type="entry name" value="Ig_NUP210_9th"/>
    <property type="match status" value="1"/>
</dbReference>
<dbReference type="SMART" id="SM00635">
    <property type="entry name" value="BID_2"/>
    <property type="match status" value="2"/>
</dbReference>
<feature type="domain" description="BIG2" evidence="10">
    <location>
        <begin position="1022"/>
        <end position="1097"/>
    </location>
</feature>
<dbReference type="PANTHER" id="PTHR23019">
    <property type="entry name" value="NUCLEAR PORE MEMBRANE GLYCOPROTEIN GP210-RELATED"/>
    <property type="match status" value="1"/>
</dbReference>
<dbReference type="Pfam" id="PF24935">
    <property type="entry name" value="Ig_NUP210_6th"/>
    <property type="match status" value="1"/>
</dbReference>
<dbReference type="EnsemblMetazoa" id="CapteT222865">
    <property type="protein sequence ID" value="CapteP222865"/>
    <property type="gene ID" value="CapteG222865"/>
</dbReference>
<dbReference type="FunCoup" id="R7U5Y8">
    <property type="interactions" value="1286"/>
</dbReference>
<dbReference type="GO" id="GO:0031965">
    <property type="term" value="C:nuclear membrane"/>
    <property type="evidence" value="ECO:0007669"/>
    <property type="project" value="UniProtKB-SubCell"/>
</dbReference>
<dbReference type="Pfam" id="PF26184">
    <property type="entry name" value="Ig_NUP210_8th"/>
    <property type="match status" value="1"/>
</dbReference>
<feature type="compositionally biased region" description="Polar residues" evidence="9">
    <location>
        <begin position="1764"/>
        <end position="1798"/>
    </location>
</feature>
<reference evidence="11 13" key="2">
    <citation type="journal article" date="2013" name="Nature">
        <title>Insights into bilaterian evolution from three spiralian genomes.</title>
        <authorList>
            <person name="Simakov O."/>
            <person name="Marletaz F."/>
            <person name="Cho S.J."/>
            <person name="Edsinger-Gonzales E."/>
            <person name="Havlak P."/>
            <person name="Hellsten U."/>
            <person name="Kuo D.H."/>
            <person name="Larsson T."/>
            <person name="Lv J."/>
            <person name="Arendt D."/>
            <person name="Savage R."/>
            <person name="Osoegawa K."/>
            <person name="de Jong P."/>
            <person name="Grimwood J."/>
            <person name="Chapman J.A."/>
            <person name="Shapiro H."/>
            <person name="Aerts A."/>
            <person name="Otillar R.P."/>
            <person name="Terry A.Y."/>
            <person name="Boore J.L."/>
            <person name="Grigoriev I.V."/>
            <person name="Lindberg D.R."/>
            <person name="Seaver E.C."/>
            <person name="Weisblat D.A."/>
            <person name="Putnam N.H."/>
            <person name="Rokhsar D.S."/>
        </authorList>
    </citation>
    <scope>NUCLEOTIDE SEQUENCE</scope>
    <source>
        <strain evidence="11 13">I ESC-2004</strain>
    </source>
</reference>
<dbReference type="Pfam" id="PF26181">
    <property type="entry name" value="Ig_NUP210_13th"/>
    <property type="match status" value="1"/>
</dbReference>
<dbReference type="InterPro" id="IPR056899">
    <property type="entry name" value="Ig_NUP210_9th"/>
</dbReference>
<accession>R7U5Y8</accession>
<keyword evidence="8" id="KW-0539">Nucleus</keyword>
<dbReference type="Pfam" id="PF25354">
    <property type="entry name" value="Ig_NUP210_16th"/>
    <property type="match status" value="1"/>
</dbReference>
<comment type="similarity">
    <text evidence="2">Belongs to the NUP210 family.</text>
</comment>
<dbReference type="InterPro" id="IPR056897">
    <property type="entry name" value="Ig_NUP210_4th"/>
</dbReference>
<dbReference type="Pfam" id="PF22969">
    <property type="entry name" value="Ig_NUP210_2nd"/>
    <property type="match status" value="1"/>
</dbReference>
<keyword evidence="4" id="KW-0732">Signal</keyword>
<feature type="region of interest" description="Disordered" evidence="9">
    <location>
        <begin position="1764"/>
        <end position="1824"/>
    </location>
</feature>
<dbReference type="InterPro" id="IPR056898">
    <property type="entry name" value="Ig_NUP210_6th"/>
</dbReference>
<evidence type="ECO:0000256" key="5">
    <source>
        <dbReference type="ARBA" id="ARBA00022989"/>
    </source>
</evidence>
<dbReference type="Pfam" id="PF22957">
    <property type="entry name" value="NUP210_Ig"/>
    <property type="match status" value="1"/>
</dbReference>
<feature type="domain" description="BIG2" evidence="10">
    <location>
        <begin position="402"/>
        <end position="481"/>
    </location>
</feature>
<dbReference type="InterPro" id="IPR055098">
    <property type="entry name" value="Ig_NUP210_3rd"/>
</dbReference>
<keyword evidence="3" id="KW-0812">Transmembrane</keyword>
<dbReference type="Proteomes" id="UP000014760">
    <property type="component" value="Unassembled WGS sequence"/>
</dbReference>
<dbReference type="STRING" id="283909.R7U5Y8"/>
<keyword evidence="13" id="KW-1185">Reference proteome</keyword>
<dbReference type="InterPro" id="IPR055095">
    <property type="entry name" value="NUP210_Ig_C"/>
</dbReference>
<reference evidence="13" key="1">
    <citation type="submission" date="2012-12" db="EMBL/GenBank/DDBJ databases">
        <authorList>
            <person name="Hellsten U."/>
            <person name="Grimwood J."/>
            <person name="Chapman J.A."/>
            <person name="Shapiro H."/>
            <person name="Aerts A."/>
            <person name="Otillar R.P."/>
            <person name="Terry A.Y."/>
            <person name="Boore J.L."/>
            <person name="Simakov O."/>
            <person name="Marletaz F."/>
            <person name="Cho S.-J."/>
            <person name="Edsinger-Gonzales E."/>
            <person name="Havlak P."/>
            <person name="Kuo D.-H."/>
            <person name="Larsson T."/>
            <person name="Lv J."/>
            <person name="Arendt D."/>
            <person name="Savage R."/>
            <person name="Osoegawa K."/>
            <person name="de Jong P."/>
            <person name="Lindberg D.R."/>
            <person name="Seaver E.C."/>
            <person name="Weisblat D.A."/>
            <person name="Putnam N.H."/>
            <person name="Grigoriev I.V."/>
            <person name="Rokhsar D.S."/>
        </authorList>
    </citation>
    <scope>NUCLEOTIDE SEQUENCE</scope>
    <source>
        <strain evidence="13">I ESC-2004</strain>
    </source>
</reference>
<dbReference type="InterPro" id="IPR008964">
    <property type="entry name" value="Invasin/intimin_cell_adhesion"/>
</dbReference>
<organism evidence="11">
    <name type="scientific">Capitella teleta</name>
    <name type="common">Polychaete worm</name>
    <dbReference type="NCBI Taxonomy" id="283909"/>
    <lineage>
        <taxon>Eukaryota</taxon>
        <taxon>Metazoa</taxon>
        <taxon>Spiralia</taxon>
        <taxon>Lophotrochozoa</taxon>
        <taxon>Annelida</taxon>
        <taxon>Polychaeta</taxon>
        <taxon>Sedentaria</taxon>
        <taxon>Scolecida</taxon>
        <taxon>Capitellidae</taxon>
        <taxon>Capitella</taxon>
    </lineage>
</organism>
<dbReference type="SUPFAM" id="SSF49373">
    <property type="entry name" value="Invasin/intimin cell-adhesion fragments"/>
    <property type="match status" value="1"/>
</dbReference>
<keyword evidence="7" id="KW-0325">Glycoprotein</keyword>
<dbReference type="HOGENOM" id="CLU_001205_1_1_1"/>
<evidence type="ECO:0000256" key="3">
    <source>
        <dbReference type="ARBA" id="ARBA00022692"/>
    </source>
</evidence>
<dbReference type="InterPro" id="IPR055099">
    <property type="entry name" value="Ig_NUP210_7th"/>
</dbReference>
<dbReference type="InterPro" id="IPR045197">
    <property type="entry name" value="NUP210-like"/>
</dbReference>
<name>R7U5Y8_CAPTE</name>
<dbReference type="InterPro" id="IPR055094">
    <property type="entry name" value="NUP210_Ig15"/>
</dbReference>
<gene>
    <name evidence="11" type="ORF">CAPTEDRAFT_222865</name>
</gene>
<evidence type="ECO:0000256" key="6">
    <source>
        <dbReference type="ARBA" id="ARBA00023136"/>
    </source>
</evidence>
<dbReference type="InterPro" id="IPR058779">
    <property type="entry name" value="Ig_NUP210_13th"/>
</dbReference>
<evidence type="ECO:0000256" key="8">
    <source>
        <dbReference type="ARBA" id="ARBA00023242"/>
    </source>
</evidence>
<sequence length="1824" mass="201037">MINGSSPEHYFNNYFFRRSTRPEIASVIASTGDPNGCSQKAIVSAVSRASARRTAIIIAQNAVTMSELRCDVIVDDISSIDIETTTKELYLDDSPEEFVLRGMNEEGDVFSSLEGMVFKWNLITDTDSGSDIVIPAGNILRFLTFVDSSYETLDYIMHLERLGQRGDRILISGKRTGSAKVSARIADSAYESVKEAMVRIVVIANIQLNPPVVHLLQYTTVKYHVELIKQGQNTEITMPSQQYYLELDDDGIGSLDAASSVVTGLVLGDTEIKLKDKNVNLGKSFREPSAGIHVVNSGYLVFTVLPGRSWVLQTDKEYEIFVDVYDKESNRIAPSERIRIEALFPDVYFDVKHSSTNGSYHIVHTLQKGFTKIDGKLDHLIKPDGSEYFFDPVIEGSQDAEIYDAISVTPKLLILPWTPAALINYLYPLKAVGGSGNYTWHTDVPAVASVSASGEIRTEESTGETLVTVADARNDLHYDTMTTLVLPPSKMEFLPSRVEVEVGSVLDLPLAVYGKLNQTLHTFNDCHQMPIEVSVNENSVFKVLQVAAPIEENSCANIQVMGQSQGHTEVFVSYRYLDIKLEATVTVAVYRPLIPVDPESLALVTPAASKEIVFSGGPQPWVLDRRGYYEKAKAENPDLIEMTPVKDNSPSRHLHVFLVVCTQLGEQAITLNVGNTPTVKNTFPASSQASITFACAEPRALRLIPMLSLPRCPLSAEFDDPFPLYSGKHVDLQVTVLDESGRRFDNFSSLLIDWSISDQSLATFVDDETVITDRSVMESGMRNLKYYKPMSLMHREGSINVVASISRYNKLYLNRYNLKFSLGSPIRRERLFNLVHGPAMDPAYLTVYNHVSNKASVSVDKGSGYFDVDYAEGRYAAVKYEVKPKLIKVSPQEEGTFTITAVDLCLDPTLNAKTSVFISDVFQINLNVVDKVEIHKEVVASVRVLDRQGQAIPRKYFNLMNLQPKIGSEVIAVRLHAEQPDDDETTALYVVRGMVLGRTNLQYTAGQKSYHSVSSQNKQIQVFPPLRLNPRNITLIIGAVFQVTASGGPQPESAIEFSMQNVTVASVDSSGLLDAQELGSTWVKGQAVGVDEHNGFTIYSEDEVEVHVVPLEGIRIWTPLKRIQTNTKMPMYAVGISENESPFSFGSALPSLSFHWSLSNKDVCALKPLFYKSGMDPRPEGDFSKDFYAIEAGHVTINLEVTPHASSHWQIRPETVLIDSVQIQVFEELQLIRPDICDGTLLITPNTETQLRTNRDGSTAKISYKVVDHLQGDAEPLVTVSRSGQVLSGSRTGQATLLVISHEESGVNQSVVVEVKVKPISYLMINSDTVIHTKGSKLISIPTGTTLHLSISFHDDVGHTFYATSTNIQYRPNRFDLLQLSYGADNNTLVARATNEGTTVLKVWDRQNPQTRDFVSISVGEAILPDQAVVTLGAVLCFSSPLVTPAGHPGSWLSSSQAVLVDEKSGIGLASQTGTALITYTVSMEMTTKTEVTVAPVEDVTLKNDNIRYLTNVVSKHQGNSLVVSMQTADRGFKTNLHGANCSDLMQLAAFEIWRWPFRCELTMTPEHPHVLVSDLLKATSAFNPLTGQYQCLLQQSVSQDLSQLVSSLEASVEVRAVIPERDGQPEVTSNAISFPFLPAFFLLTPEVQLSNLAGVYNLRVSAGKHVIDDLKVTASDGSLLEVQAVSIEGHVAQFPIVLQHSARLWDRQSLDTSVEIHVVSTGQRQVVPVRIQLIGNRDDPNNAYHAWMGQKYQAASNQSGVFLSPQSGGSPFAQSPSNVPASPWNSPLDRSSASPTKLWSVDHGPYDTSSLYKRSPMQRSPTH</sequence>
<dbReference type="Pfam" id="PF22959">
    <property type="entry name" value="Ig_NUP210_15th"/>
    <property type="match status" value="1"/>
</dbReference>
<dbReference type="Pfam" id="PF22967">
    <property type="entry name" value="Ig_NUP210_1st"/>
    <property type="match status" value="1"/>
</dbReference>
<reference evidence="12" key="3">
    <citation type="submission" date="2015-06" db="UniProtKB">
        <authorList>
            <consortium name="EnsemblMetazoa"/>
        </authorList>
    </citation>
    <scope>IDENTIFICATION</scope>
</reference>
<evidence type="ECO:0000256" key="7">
    <source>
        <dbReference type="ARBA" id="ARBA00023180"/>
    </source>
</evidence>
<dbReference type="InterPro" id="IPR003343">
    <property type="entry name" value="Big_2"/>
</dbReference>
<dbReference type="GO" id="GO:0005643">
    <property type="term" value="C:nuclear pore"/>
    <property type="evidence" value="ECO:0007669"/>
    <property type="project" value="TreeGrafter"/>
</dbReference>
<comment type="subcellular location">
    <subcellularLocation>
        <location evidence="1">Nucleus membrane</location>
        <topology evidence="1">Single-pass membrane protein</topology>
    </subcellularLocation>
</comment>
<evidence type="ECO:0000313" key="11">
    <source>
        <dbReference type="EMBL" id="ELU01491.1"/>
    </source>
</evidence>
<keyword evidence="5" id="KW-1133">Transmembrane helix</keyword>
<evidence type="ECO:0000256" key="2">
    <source>
        <dbReference type="ARBA" id="ARBA00007313"/>
    </source>
</evidence>
<dbReference type="Pfam" id="PF22963">
    <property type="entry name" value="Ig_NUP210_3rd"/>
    <property type="match status" value="1"/>
</dbReference>
<evidence type="ECO:0000256" key="4">
    <source>
        <dbReference type="ARBA" id="ARBA00022729"/>
    </source>
</evidence>
<dbReference type="Pfam" id="PF24991">
    <property type="entry name" value="Ig_NUP210_4th"/>
    <property type="match status" value="1"/>
</dbReference>
<dbReference type="EMBL" id="AMQN01001731">
    <property type="status" value="NOT_ANNOTATED_CDS"/>
    <property type="molecule type" value="Genomic_DNA"/>
</dbReference>
<dbReference type="OMA" id="HNMYEGT"/>
<evidence type="ECO:0000313" key="12">
    <source>
        <dbReference type="EnsemblMetazoa" id="CapteP222865"/>
    </source>
</evidence>
<dbReference type="PANTHER" id="PTHR23019:SF0">
    <property type="entry name" value="NUCLEAR PORE MEMBRANE GLYCOPROTEIN 210"/>
    <property type="match status" value="1"/>
</dbReference>
<evidence type="ECO:0000256" key="9">
    <source>
        <dbReference type="SAM" id="MobiDB-lite"/>
    </source>
</evidence>
<dbReference type="InterPro" id="IPR057586">
    <property type="entry name" value="Ig_NUP210_16th"/>
</dbReference>
<dbReference type="Pfam" id="PF02368">
    <property type="entry name" value="Big_2"/>
    <property type="match status" value="1"/>
</dbReference>
<protein>
    <recommendedName>
        <fullName evidence="10">BIG2 domain-containing protein</fullName>
    </recommendedName>
</protein>
<dbReference type="EMBL" id="KB305005">
    <property type="protein sequence ID" value="ELU01491.1"/>
    <property type="molecule type" value="Genomic_DNA"/>
</dbReference>
<evidence type="ECO:0000256" key="1">
    <source>
        <dbReference type="ARBA" id="ARBA00004590"/>
    </source>
</evidence>
<feature type="compositionally biased region" description="Polar residues" evidence="9">
    <location>
        <begin position="1808"/>
        <end position="1824"/>
    </location>
</feature>
<evidence type="ECO:0000313" key="13">
    <source>
        <dbReference type="Proteomes" id="UP000014760"/>
    </source>
</evidence>
<dbReference type="Pfam" id="PF26182">
    <property type="entry name" value="Ig_NUP210_5th"/>
    <property type="match status" value="1"/>
</dbReference>